<comment type="caution">
    <text evidence="1">The sequence shown here is derived from an EMBL/GenBank/DDBJ whole genome shotgun (WGS) entry which is preliminary data.</text>
</comment>
<organism evidence="1 2">
    <name type="scientific">Maritalea mobilis</name>
    <dbReference type="NCBI Taxonomy" id="483324"/>
    <lineage>
        <taxon>Bacteria</taxon>
        <taxon>Pseudomonadati</taxon>
        <taxon>Pseudomonadota</taxon>
        <taxon>Alphaproteobacteria</taxon>
        <taxon>Hyphomicrobiales</taxon>
        <taxon>Devosiaceae</taxon>
        <taxon>Maritalea</taxon>
    </lineage>
</organism>
<accession>A0A4R6VFC4</accession>
<reference evidence="1 2" key="1">
    <citation type="submission" date="2019-03" db="EMBL/GenBank/DDBJ databases">
        <title>Genomic Encyclopedia of Type Strains, Phase III (KMG-III): the genomes of soil and plant-associated and newly described type strains.</title>
        <authorList>
            <person name="Whitman W."/>
        </authorList>
    </citation>
    <scope>NUCLEOTIDE SEQUENCE [LARGE SCALE GENOMIC DNA]</scope>
    <source>
        <strain evidence="1 2">CGMCC 1.7002</strain>
    </source>
</reference>
<evidence type="ECO:0000313" key="1">
    <source>
        <dbReference type="EMBL" id="TDQ61765.1"/>
    </source>
</evidence>
<gene>
    <name evidence="1" type="ORF">ATL17_2867</name>
</gene>
<dbReference type="EMBL" id="SNYR01000003">
    <property type="protein sequence ID" value="TDQ61765.1"/>
    <property type="molecule type" value="Genomic_DNA"/>
</dbReference>
<keyword evidence="2" id="KW-1185">Reference proteome</keyword>
<evidence type="ECO:0000313" key="2">
    <source>
        <dbReference type="Proteomes" id="UP000295391"/>
    </source>
</evidence>
<dbReference type="Proteomes" id="UP000295391">
    <property type="component" value="Unassembled WGS sequence"/>
</dbReference>
<sequence>MIFRRADILIRFLYFLLIFINALSSSSFAQLPRCLDKLPNKICVADETGACNQHASDQYAVTLREELKKLPDLFSQLTCELNHIEIGKRDGLLGQHFSFASKIYLNENLFKNNASLEREFDSFGLGLFNNEALYHYVDFKGATQPNALTYILAHELVHFLEHEFLMANAFHCLEVKKDAPALNKSRSCIHDCEKQFSEEEIRQQFALLDRSQYLTFYSLSSPHEDFAELLSLRPLLEFVTITADFDITPLFNYNEQIEDPQLAPKLKIIDQLLNLPLQDADAAGREAYAHLTCQKNYKIEQKPPEHWHFQPDWAENP</sequence>
<name>A0A4R6VFC4_9HYPH</name>
<protein>
    <submittedName>
        <fullName evidence="1">Uncharacterized protein</fullName>
    </submittedName>
</protein>
<dbReference type="AlphaFoldDB" id="A0A4R6VFC4"/>
<proteinExistence type="predicted"/>